<gene>
    <name evidence="3" type="ORF">ACFSC3_03115</name>
</gene>
<accession>A0ABW4N912</accession>
<comment type="caution">
    <text evidence="3">The sequence shown here is derived from an EMBL/GenBank/DDBJ whole genome shotgun (WGS) entry which is preliminary data.</text>
</comment>
<keyword evidence="2" id="KW-0732">Signal</keyword>
<reference evidence="4" key="1">
    <citation type="journal article" date="2019" name="Int. J. Syst. Evol. Microbiol.">
        <title>The Global Catalogue of Microorganisms (GCM) 10K type strain sequencing project: providing services to taxonomists for standard genome sequencing and annotation.</title>
        <authorList>
            <consortium name="The Broad Institute Genomics Platform"/>
            <consortium name="The Broad Institute Genome Sequencing Center for Infectious Disease"/>
            <person name="Wu L."/>
            <person name="Ma J."/>
        </authorList>
    </citation>
    <scope>NUCLEOTIDE SEQUENCE [LARGE SCALE GENOMIC DNA]</scope>
    <source>
        <strain evidence="4">Q85</strain>
    </source>
</reference>
<comment type="similarity">
    <text evidence="1">Belongs to the Omp25/RopB family.</text>
</comment>
<protein>
    <submittedName>
        <fullName evidence="3">Outer membrane protein</fullName>
    </submittedName>
</protein>
<proteinExistence type="inferred from homology"/>
<evidence type="ECO:0000256" key="1">
    <source>
        <dbReference type="ARBA" id="ARBA00038306"/>
    </source>
</evidence>
<dbReference type="RefSeq" id="WP_380938657.1">
    <property type="nucleotide sequence ID" value="NZ_JBHUFC010000002.1"/>
</dbReference>
<dbReference type="InterPro" id="IPR051692">
    <property type="entry name" value="OMP-like"/>
</dbReference>
<sequence>MRTFLTILAAGTAFAATGAAAQDDTRPAFDGVYIGASGGYDVQGNDVGSSIRFDRNLDGRFTDTVTTTAGANAFSPGFCNGRATSTANTACVNDRDGWSYNARIGADTRLGNLAVGAVGEFGKSEITDSVSAFSTTPAWYTMTRSVDWEANLRARAGYVAGESTLFYGTFGAGYARIDRSFTTSNGTNAFTERGKRNRFGTVAGGGVETMLGSNFSIGLEYLWHQYNDDDYRVRATQGTAPATTNPFILAPNTAGTDFRRSDDKFRWHSLRATAAFRF</sequence>
<name>A0ABW4N912_9SPHN</name>
<dbReference type="Proteomes" id="UP001597283">
    <property type="component" value="Unassembled WGS sequence"/>
</dbReference>
<keyword evidence="4" id="KW-1185">Reference proteome</keyword>
<dbReference type="EMBL" id="JBHUFC010000002">
    <property type="protein sequence ID" value="MFD1786556.1"/>
    <property type="molecule type" value="Genomic_DNA"/>
</dbReference>
<evidence type="ECO:0000313" key="4">
    <source>
        <dbReference type="Proteomes" id="UP001597283"/>
    </source>
</evidence>
<feature type="signal peptide" evidence="2">
    <location>
        <begin position="1"/>
        <end position="15"/>
    </location>
</feature>
<dbReference type="InterPro" id="IPR011250">
    <property type="entry name" value="OMP/PagP_B-barrel"/>
</dbReference>
<evidence type="ECO:0000256" key="2">
    <source>
        <dbReference type="SAM" id="SignalP"/>
    </source>
</evidence>
<dbReference type="PANTHER" id="PTHR34001:SF3">
    <property type="entry name" value="BLL7405 PROTEIN"/>
    <property type="match status" value="1"/>
</dbReference>
<dbReference type="SUPFAM" id="SSF56925">
    <property type="entry name" value="OMPA-like"/>
    <property type="match status" value="1"/>
</dbReference>
<organism evidence="3 4">
    <name type="scientific">Sphingomonas floccifaciens</name>
    <dbReference type="NCBI Taxonomy" id="1844115"/>
    <lineage>
        <taxon>Bacteria</taxon>
        <taxon>Pseudomonadati</taxon>
        <taxon>Pseudomonadota</taxon>
        <taxon>Alphaproteobacteria</taxon>
        <taxon>Sphingomonadales</taxon>
        <taxon>Sphingomonadaceae</taxon>
        <taxon>Sphingomonas</taxon>
    </lineage>
</organism>
<dbReference type="Gene3D" id="2.40.160.20">
    <property type="match status" value="1"/>
</dbReference>
<feature type="chain" id="PRO_5045536747" evidence="2">
    <location>
        <begin position="16"/>
        <end position="278"/>
    </location>
</feature>
<dbReference type="PANTHER" id="PTHR34001">
    <property type="entry name" value="BLL7405 PROTEIN"/>
    <property type="match status" value="1"/>
</dbReference>
<evidence type="ECO:0000313" key="3">
    <source>
        <dbReference type="EMBL" id="MFD1786556.1"/>
    </source>
</evidence>